<protein>
    <submittedName>
        <fullName evidence="1">Uncharacterized protein</fullName>
    </submittedName>
</protein>
<proteinExistence type="predicted"/>
<organism evidence="1">
    <name type="scientific">Lepeophtheirus salmonis</name>
    <name type="common">Salmon louse</name>
    <name type="synonym">Caligus salmonis</name>
    <dbReference type="NCBI Taxonomy" id="72036"/>
    <lineage>
        <taxon>Eukaryota</taxon>
        <taxon>Metazoa</taxon>
        <taxon>Ecdysozoa</taxon>
        <taxon>Arthropoda</taxon>
        <taxon>Crustacea</taxon>
        <taxon>Multicrustacea</taxon>
        <taxon>Hexanauplia</taxon>
        <taxon>Copepoda</taxon>
        <taxon>Siphonostomatoida</taxon>
        <taxon>Caligidae</taxon>
        <taxon>Lepeophtheirus</taxon>
    </lineage>
</organism>
<name>A0A0K2T011_LEPSM</name>
<sequence length="54" mass="6503">MNKYINYFLYKRMLVDSNLTLLPKSIHNYAIKIFNYIYVLHQGYDPSKDSNKNV</sequence>
<reference evidence="1" key="1">
    <citation type="submission" date="2014-05" db="EMBL/GenBank/DDBJ databases">
        <authorList>
            <person name="Chronopoulou M."/>
        </authorList>
    </citation>
    <scope>NUCLEOTIDE SEQUENCE</scope>
    <source>
        <tissue evidence="1">Whole organism</tissue>
    </source>
</reference>
<dbReference type="AlphaFoldDB" id="A0A0K2T011"/>
<evidence type="ECO:0000313" key="1">
    <source>
        <dbReference type="EMBL" id="CDW18826.1"/>
    </source>
</evidence>
<accession>A0A0K2T011</accession>
<dbReference type="EMBL" id="HACA01001465">
    <property type="protein sequence ID" value="CDW18826.1"/>
    <property type="molecule type" value="Transcribed_RNA"/>
</dbReference>